<feature type="transmembrane region" description="Helical" evidence="16">
    <location>
        <begin position="151"/>
        <end position="176"/>
    </location>
</feature>
<dbReference type="InterPro" id="IPR027417">
    <property type="entry name" value="P-loop_NTPase"/>
</dbReference>
<feature type="domain" description="FtsK" evidence="17">
    <location>
        <begin position="491"/>
        <end position="696"/>
    </location>
</feature>
<sequence length="962" mass="106034">MFENRSLHRDLIAIGLAAAVLFLTLSLISYDAADPIPAPIFPISEIYQPDVVVYPAAERAHNICGGMGALAADLLFSRLGGLGAFYLVFSLAALDFILLKRLEVSAPALRMFGWLASLTGLTALASMYAPMMHDGPLAGAGGALGSLGAALLHQHFAAVGGTLLALTVTAVGLFLCTDYELLRLGMIVGVKGIETAVLGKEMVAKRIKKKGAGADADAESEAADGEETTDLEDAEAEIAEGMTIRIGGRQVEVADDEEEEAEYEEEEADGEEWEEEEVAEDEEGEWEEEEEAAEDDAIPVKTLADKAADQAAEKDADSLAVKNTKSKKKAKEDDRAAVIKELNAAADDEPKHEHYELPPIDLLIENEEFSYDAQEKEVRQKAKVLEKTFANFGFNVKVVEIETGPVIAQYEVELEAGLRLSKITGLADDLAIALRVPSVRIVAPIPGKNTVGIEVPNDERQMVRLREVMEEGIGRSGKMKIPIFLGKDVSGNPLVVDLASMPHLLIAGRTGTGKSVCLNALITSILMTRRPDEVRMLMIDPKMVELSCYKTLPHLMHPVVTDMKKAEAILAWAVEKMEERYQLLAKVGVRHLSVFNQLSPEEIYDRMEVGDEEDRKAVPTHLPYIVIVADEMADLMMTAGKEVEQHIIRLAQKSRAVGIHLILATQKPTVDVITGLIKSNLPARLAFQVASRTDSRVVLDEMGADKLLGNGDMLFLWPGTSSLMRGQGTYLSDEEINSVVDFVSTGEQDFVKELVQLRVEDGAVADPSKMKKRDELYEQAVDVIVAEQRGSVSLLQRALGVGYGRGARLIDFMAEDGIVGPYNGSQAREVLISVTEWEEMKAGDGPGKIEIEEEEEPAEAPPKTAPPKAKRTNKVVPVPDVEEEEEEEYEEEEAELFDEDGEEEEEVEEYDEEDAEYEEEEEEGDDEEYEYEEEEYEEEEYEEEDEYEEEEDEDEGDRQKTA</sequence>
<evidence type="ECO:0000256" key="3">
    <source>
        <dbReference type="ARBA" id="ARBA00022475"/>
    </source>
</evidence>
<evidence type="ECO:0000256" key="7">
    <source>
        <dbReference type="ARBA" id="ARBA00022829"/>
    </source>
</evidence>
<proteinExistence type="inferred from homology"/>
<dbReference type="GO" id="GO:0007059">
    <property type="term" value="P:chromosome segregation"/>
    <property type="evidence" value="ECO:0007669"/>
    <property type="project" value="UniProtKB-KW"/>
</dbReference>
<evidence type="ECO:0000256" key="9">
    <source>
        <dbReference type="ARBA" id="ARBA00022989"/>
    </source>
</evidence>
<dbReference type="GO" id="GO:0051301">
    <property type="term" value="P:cell division"/>
    <property type="evidence" value="ECO:0007669"/>
    <property type="project" value="UniProtKB-KW"/>
</dbReference>
<evidence type="ECO:0000256" key="6">
    <source>
        <dbReference type="ARBA" id="ARBA00022741"/>
    </source>
</evidence>
<dbReference type="SUPFAM" id="SSF52540">
    <property type="entry name" value="P-loop containing nucleoside triphosphate hydrolases"/>
    <property type="match status" value="1"/>
</dbReference>
<dbReference type="Gene3D" id="3.40.50.300">
    <property type="entry name" value="P-loop containing nucleotide triphosphate hydrolases"/>
    <property type="match status" value="1"/>
</dbReference>
<comment type="subunit">
    <text evidence="13">Homohexamer. Forms a ring that surrounds DNA.</text>
</comment>
<keyword evidence="5 16" id="KW-0812">Transmembrane</keyword>
<dbReference type="Pfam" id="PF01580">
    <property type="entry name" value="FtsK_SpoIIIE"/>
    <property type="match status" value="1"/>
</dbReference>
<dbReference type="InterPro" id="IPR002543">
    <property type="entry name" value="FtsK_dom"/>
</dbReference>
<dbReference type="InterPro" id="IPR036388">
    <property type="entry name" value="WH-like_DNA-bd_sf"/>
</dbReference>
<feature type="binding site" evidence="14">
    <location>
        <begin position="508"/>
        <end position="515"/>
    </location>
    <ligand>
        <name>ATP</name>
        <dbReference type="ChEBI" id="CHEBI:30616"/>
    </ligand>
</feature>
<dbReference type="EMBL" id="PUHZ01000016">
    <property type="protein sequence ID" value="PQO45022.1"/>
    <property type="molecule type" value="Genomic_DNA"/>
</dbReference>
<keyword evidence="3" id="KW-1003">Cell membrane</keyword>
<dbReference type="Pfam" id="PF09397">
    <property type="entry name" value="FtsK_gamma"/>
    <property type="match status" value="1"/>
</dbReference>
<dbReference type="Pfam" id="PF17854">
    <property type="entry name" value="FtsK_alpha"/>
    <property type="match status" value="1"/>
</dbReference>
<feature type="region of interest" description="Disordered" evidence="15">
    <location>
        <begin position="210"/>
        <end position="231"/>
    </location>
</feature>
<evidence type="ECO:0000256" key="12">
    <source>
        <dbReference type="ARBA" id="ARBA00023306"/>
    </source>
</evidence>
<keyword evidence="11 16" id="KW-0472">Membrane</keyword>
<dbReference type="RefSeq" id="WP_105336422.1">
    <property type="nucleotide sequence ID" value="NZ_PUHZ01000016.1"/>
</dbReference>
<reference evidence="18 19" key="1">
    <citation type="submission" date="2018-02" db="EMBL/GenBank/DDBJ databases">
        <title>Comparative genomes isolates from brazilian mangrove.</title>
        <authorList>
            <person name="Araujo J.E."/>
            <person name="Taketani R.G."/>
            <person name="Silva M.C.P."/>
            <person name="Loureco M.V."/>
            <person name="Andreote F.D."/>
        </authorList>
    </citation>
    <scope>NUCLEOTIDE SEQUENCE [LARGE SCALE GENOMIC DNA]</scope>
    <source>
        <strain evidence="18 19">Nap-Phe MGV</strain>
    </source>
</reference>
<keyword evidence="10" id="KW-0238">DNA-binding</keyword>
<evidence type="ECO:0000256" key="11">
    <source>
        <dbReference type="ARBA" id="ARBA00023136"/>
    </source>
</evidence>
<dbReference type="Gene3D" id="3.30.980.40">
    <property type="match status" value="1"/>
</dbReference>
<evidence type="ECO:0000256" key="5">
    <source>
        <dbReference type="ARBA" id="ARBA00022692"/>
    </source>
</evidence>
<keyword evidence="4" id="KW-0132">Cell division</keyword>
<keyword evidence="8 14" id="KW-0067">ATP-binding</keyword>
<feature type="region of interest" description="Disordered" evidence="15">
    <location>
        <begin position="248"/>
        <end position="296"/>
    </location>
</feature>
<comment type="subcellular location">
    <subcellularLocation>
        <location evidence="1">Cell membrane</location>
        <topology evidence="1">Multi-pass membrane protein</topology>
    </subcellularLocation>
</comment>
<dbReference type="InterPro" id="IPR025199">
    <property type="entry name" value="FtsK_4TM"/>
</dbReference>
<dbReference type="InterPro" id="IPR050206">
    <property type="entry name" value="FtsK/SpoIIIE/SftA"/>
</dbReference>
<dbReference type="GO" id="GO:0005524">
    <property type="term" value="F:ATP binding"/>
    <property type="evidence" value="ECO:0007669"/>
    <property type="project" value="UniProtKB-UniRule"/>
</dbReference>
<comment type="similarity">
    <text evidence="2">Belongs to the FtsK/SpoIIIE/SftA family.</text>
</comment>
<gene>
    <name evidence="18" type="ORF">C5Y93_15935</name>
</gene>
<keyword evidence="6 14" id="KW-0547">Nucleotide-binding</keyword>
<dbReference type="GO" id="GO:0003677">
    <property type="term" value="F:DNA binding"/>
    <property type="evidence" value="ECO:0007669"/>
    <property type="project" value="UniProtKB-KW"/>
</dbReference>
<feature type="transmembrane region" description="Helical" evidence="16">
    <location>
        <begin position="79"/>
        <end position="99"/>
    </location>
</feature>
<evidence type="ECO:0000256" key="8">
    <source>
        <dbReference type="ARBA" id="ARBA00022840"/>
    </source>
</evidence>
<evidence type="ECO:0000256" key="10">
    <source>
        <dbReference type="ARBA" id="ARBA00023125"/>
    </source>
</evidence>
<keyword evidence="7" id="KW-0159">Chromosome partition</keyword>
<evidence type="ECO:0000256" key="14">
    <source>
        <dbReference type="PROSITE-ProRule" id="PRU00289"/>
    </source>
</evidence>
<dbReference type="InterPro" id="IPR018541">
    <property type="entry name" value="Ftsk_gamma"/>
</dbReference>
<feature type="region of interest" description="Disordered" evidence="15">
    <location>
        <begin position="851"/>
        <end position="962"/>
    </location>
</feature>
<organism evidence="18 19">
    <name type="scientific">Blastopirellula marina</name>
    <dbReference type="NCBI Taxonomy" id="124"/>
    <lineage>
        <taxon>Bacteria</taxon>
        <taxon>Pseudomonadati</taxon>
        <taxon>Planctomycetota</taxon>
        <taxon>Planctomycetia</taxon>
        <taxon>Pirellulales</taxon>
        <taxon>Pirellulaceae</taxon>
        <taxon>Blastopirellula</taxon>
    </lineage>
</organism>
<evidence type="ECO:0000313" key="18">
    <source>
        <dbReference type="EMBL" id="PQO45022.1"/>
    </source>
</evidence>
<dbReference type="SMART" id="SM00382">
    <property type="entry name" value="AAA"/>
    <property type="match status" value="1"/>
</dbReference>
<name>A0A2S8GKS0_9BACT</name>
<evidence type="ECO:0000313" key="19">
    <source>
        <dbReference type="Proteomes" id="UP000237819"/>
    </source>
</evidence>
<evidence type="ECO:0000256" key="2">
    <source>
        <dbReference type="ARBA" id="ARBA00006474"/>
    </source>
</evidence>
<evidence type="ECO:0000256" key="13">
    <source>
        <dbReference type="ARBA" id="ARBA00025923"/>
    </source>
</evidence>
<dbReference type="PROSITE" id="PS50901">
    <property type="entry name" value="FTSK"/>
    <property type="match status" value="1"/>
</dbReference>
<feature type="compositionally biased region" description="Acidic residues" evidence="15">
    <location>
        <begin position="216"/>
        <end position="231"/>
    </location>
</feature>
<dbReference type="AlphaFoldDB" id="A0A2S8GKS0"/>
<keyword evidence="12" id="KW-0131">Cell cycle</keyword>
<dbReference type="InterPro" id="IPR003593">
    <property type="entry name" value="AAA+_ATPase"/>
</dbReference>
<dbReference type="Gene3D" id="1.10.10.10">
    <property type="entry name" value="Winged helix-like DNA-binding domain superfamily/Winged helix DNA-binding domain"/>
    <property type="match status" value="1"/>
</dbReference>
<dbReference type="InterPro" id="IPR036390">
    <property type="entry name" value="WH_DNA-bd_sf"/>
</dbReference>
<protein>
    <submittedName>
        <fullName evidence="18">DNA translocase FtsK</fullName>
    </submittedName>
</protein>
<dbReference type="PANTHER" id="PTHR22683:SF41">
    <property type="entry name" value="DNA TRANSLOCASE FTSK"/>
    <property type="match status" value="1"/>
</dbReference>
<comment type="caution">
    <text evidence="18">The sequence shown here is derived from an EMBL/GenBank/DDBJ whole genome shotgun (WGS) entry which is preliminary data.</text>
</comment>
<evidence type="ECO:0000256" key="15">
    <source>
        <dbReference type="SAM" id="MobiDB-lite"/>
    </source>
</evidence>
<dbReference type="OrthoDB" id="9807790at2"/>
<feature type="transmembrane region" description="Helical" evidence="16">
    <location>
        <begin position="12"/>
        <end position="30"/>
    </location>
</feature>
<dbReference type="SMART" id="SM00843">
    <property type="entry name" value="Ftsk_gamma"/>
    <property type="match status" value="1"/>
</dbReference>
<dbReference type="Proteomes" id="UP000237819">
    <property type="component" value="Unassembled WGS sequence"/>
</dbReference>
<dbReference type="Pfam" id="PF13491">
    <property type="entry name" value="FtsK_4TM"/>
    <property type="match status" value="1"/>
</dbReference>
<dbReference type="GO" id="GO:0005886">
    <property type="term" value="C:plasma membrane"/>
    <property type="evidence" value="ECO:0007669"/>
    <property type="project" value="UniProtKB-SubCell"/>
</dbReference>
<feature type="compositionally biased region" description="Acidic residues" evidence="15">
    <location>
        <begin position="253"/>
        <end position="296"/>
    </location>
</feature>
<evidence type="ECO:0000259" key="17">
    <source>
        <dbReference type="PROSITE" id="PS50901"/>
    </source>
</evidence>
<evidence type="ECO:0000256" key="4">
    <source>
        <dbReference type="ARBA" id="ARBA00022618"/>
    </source>
</evidence>
<feature type="compositionally biased region" description="Acidic residues" evidence="15">
    <location>
        <begin position="880"/>
        <end position="956"/>
    </location>
</feature>
<dbReference type="PANTHER" id="PTHR22683">
    <property type="entry name" value="SPORULATION PROTEIN RELATED"/>
    <property type="match status" value="1"/>
</dbReference>
<keyword evidence="9 16" id="KW-1133">Transmembrane helix</keyword>
<evidence type="ECO:0000256" key="16">
    <source>
        <dbReference type="SAM" id="Phobius"/>
    </source>
</evidence>
<evidence type="ECO:0000256" key="1">
    <source>
        <dbReference type="ARBA" id="ARBA00004651"/>
    </source>
</evidence>
<dbReference type="InterPro" id="IPR041027">
    <property type="entry name" value="FtsK_alpha"/>
</dbReference>
<dbReference type="SUPFAM" id="SSF46785">
    <property type="entry name" value="Winged helix' DNA-binding domain"/>
    <property type="match status" value="1"/>
</dbReference>
<accession>A0A2S8GKS0</accession>
<feature type="transmembrane region" description="Helical" evidence="16">
    <location>
        <begin position="111"/>
        <end position="131"/>
    </location>
</feature>